<sequence>MDPHKHTLSQQGESFISVVSMRGGENGRVRRQRLLVQKGFRLGTDYPVGLTILAGVWRYWQTHTMLLHTAFLTLTFVGCQLKICYSAVSKAGGTWSTGGIPTDPFQYRLCYTTHSCLRTAFPDQYILKATVQRPCGSPLRLLSGSKNKKKNQQFSDSSFRSVFFLFLLTRLLGKSAKCGVAYNTRWGNELVFPGEKVIPYQTDTL</sequence>
<dbReference type="VEuPathDB" id="FungiDB:YALI0_C21384g"/>
<gene>
    <name evidence="1" type="ORF">B0I71DRAFT_25214</name>
</gene>
<proteinExistence type="predicted"/>
<dbReference type="Proteomes" id="UP000256601">
    <property type="component" value="Unassembled WGS sequence"/>
</dbReference>
<name>A0A371CA00_YARLL</name>
<dbReference type="VEuPathDB" id="FungiDB:YALI1_C29529g"/>
<protein>
    <submittedName>
        <fullName evidence="1">Uncharacterized protein</fullName>
    </submittedName>
</protein>
<evidence type="ECO:0000313" key="2">
    <source>
        <dbReference type="Proteomes" id="UP000256601"/>
    </source>
</evidence>
<organism evidence="1 2">
    <name type="scientific">Yarrowia lipolytica</name>
    <name type="common">Candida lipolytica</name>
    <dbReference type="NCBI Taxonomy" id="4952"/>
    <lineage>
        <taxon>Eukaryota</taxon>
        <taxon>Fungi</taxon>
        <taxon>Dikarya</taxon>
        <taxon>Ascomycota</taxon>
        <taxon>Saccharomycotina</taxon>
        <taxon>Dipodascomycetes</taxon>
        <taxon>Dipodascales</taxon>
        <taxon>Dipodascales incertae sedis</taxon>
        <taxon>Yarrowia</taxon>
    </lineage>
</organism>
<reference evidence="1 2" key="1">
    <citation type="submission" date="2018-07" db="EMBL/GenBank/DDBJ databases">
        <title>Draft Genome Assemblies for Five Robust Yarrowia lipolytica Strains Exhibiting High Lipid Production and Pentose Sugar Utilization and Sugar Alcohol Secretion from Undetoxified Lignocellulosic Biomass Hydrolysates.</title>
        <authorList>
            <consortium name="DOE Joint Genome Institute"/>
            <person name="Walker C."/>
            <person name="Ryu S."/>
            <person name="Na H."/>
            <person name="Zane M."/>
            <person name="LaButti K."/>
            <person name="Lipzen A."/>
            <person name="Haridas S."/>
            <person name="Barry K."/>
            <person name="Grigoriev I.V."/>
            <person name="Quarterman J."/>
            <person name="Slininger P."/>
            <person name="Dien B."/>
            <person name="Trinh C.T."/>
        </authorList>
    </citation>
    <scope>NUCLEOTIDE SEQUENCE [LARGE SCALE GENOMIC DNA]</scope>
    <source>
        <strain evidence="1 2">YB392</strain>
    </source>
</reference>
<dbReference type="EMBL" id="KZ858968">
    <property type="protein sequence ID" value="RDW27139.1"/>
    <property type="molecule type" value="Genomic_DNA"/>
</dbReference>
<evidence type="ECO:0000313" key="1">
    <source>
        <dbReference type="EMBL" id="RDW27139.1"/>
    </source>
</evidence>
<dbReference type="AlphaFoldDB" id="A0A371CA00"/>
<accession>A0A371CA00</accession>